<evidence type="ECO:0000256" key="1">
    <source>
        <dbReference type="SAM" id="MobiDB-lite"/>
    </source>
</evidence>
<reference evidence="2 3" key="1">
    <citation type="journal article" date="2024" name="Genome Biol. Evol.">
        <title>Chromosome-level genome assembly of the viviparous eelpout Zoarces viviparus.</title>
        <authorList>
            <person name="Fuhrmann N."/>
            <person name="Brasseur M.V."/>
            <person name="Bakowski C.E."/>
            <person name="Podsiadlowski L."/>
            <person name="Prost S."/>
            <person name="Krehenwinkel H."/>
            <person name="Mayer C."/>
        </authorList>
    </citation>
    <scope>NUCLEOTIDE SEQUENCE [LARGE SCALE GENOMIC DNA]</scope>
    <source>
        <strain evidence="2">NO-MEL_2022_Ind0_liver</strain>
    </source>
</reference>
<organism evidence="2 3">
    <name type="scientific">Zoarces viviparus</name>
    <name type="common">Viviparous eelpout</name>
    <name type="synonym">Blennius viviparus</name>
    <dbReference type="NCBI Taxonomy" id="48416"/>
    <lineage>
        <taxon>Eukaryota</taxon>
        <taxon>Metazoa</taxon>
        <taxon>Chordata</taxon>
        <taxon>Craniata</taxon>
        <taxon>Vertebrata</taxon>
        <taxon>Euteleostomi</taxon>
        <taxon>Actinopterygii</taxon>
        <taxon>Neopterygii</taxon>
        <taxon>Teleostei</taxon>
        <taxon>Neoteleostei</taxon>
        <taxon>Acanthomorphata</taxon>
        <taxon>Eupercaria</taxon>
        <taxon>Perciformes</taxon>
        <taxon>Cottioidei</taxon>
        <taxon>Zoarcales</taxon>
        <taxon>Zoarcidae</taxon>
        <taxon>Zoarcinae</taxon>
        <taxon>Zoarces</taxon>
    </lineage>
</organism>
<dbReference type="AlphaFoldDB" id="A0AAW1EB64"/>
<dbReference type="EMBL" id="JBCEZU010000434">
    <property type="protein sequence ID" value="KAK9519821.1"/>
    <property type="molecule type" value="Genomic_DNA"/>
</dbReference>
<feature type="compositionally biased region" description="Basic and acidic residues" evidence="1">
    <location>
        <begin position="71"/>
        <end position="87"/>
    </location>
</feature>
<protein>
    <submittedName>
        <fullName evidence="2">Uncharacterized protein</fullName>
    </submittedName>
</protein>
<feature type="region of interest" description="Disordered" evidence="1">
    <location>
        <begin position="67"/>
        <end position="87"/>
    </location>
</feature>
<sequence length="87" mass="9582">MNRNETSVKSEAARCADMMDCHILSAAHNATITGPKCRVCAAFTIEMRQSVGMEILIISFPRGPRAALQSARRETSASSPFHEDRDE</sequence>
<name>A0AAW1EB64_ZOAVI</name>
<comment type="caution">
    <text evidence="2">The sequence shown here is derived from an EMBL/GenBank/DDBJ whole genome shotgun (WGS) entry which is preliminary data.</text>
</comment>
<proteinExistence type="predicted"/>
<accession>A0AAW1EB64</accession>
<dbReference type="Proteomes" id="UP001488805">
    <property type="component" value="Unassembled WGS sequence"/>
</dbReference>
<keyword evidence="3" id="KW-1185">Reference proteome</keyword>
<evidence type="ECO:0000313" key="3">
    <source>
        <dbReference type="Proteomes" id="UP001488805"/>
    </source>
</evidence>
<gene>
    <name evidence="2" type="ORF">VZT92_022526</name>
</gene>
<evidence type="ECO:0000313" key="2">
    <source>
        <dbReference type="EMBL" id="KAK9519821.1"/>
    </source>
</evidence>